<sequence length="278" mass="30733">MGCSAAALVVDVIRLQNGYISVGVDALHGGRLSSLQIGKHELLIQQTAQANPREWGCYPMSPWAGRVRNGAFTHNESSHQLPINAPPHSLHGTVLDVEWQIKEHSDTHVVLRTTFDQRWPFGGRIEQRIDVSENSVLLTLTAFAEREDMPIQVGWHPWFVKPIALDAPFAQMLLRDDEGITTTEIIRTSFASSHEGITDDCFIAESISPVLSFSDGIQLSLASDCSHWVVYDKPAHATCVEPQSGPPDAINTCPTVIAQGQSLSRWFRLTVAGYRQVE</sequence>
<dbReference type="GO" id="GO:0030246">
    <property type="term" value="F:carbohydrate binding"/>
    <property type="evidence" value="ECO:0007669"/>
    <property type="project" value="InterPro"/>
</dbReference>
<dbReference type="InterPro" id="IPR014718">
    <property type="entry name" value="GH-type_carb-bd"/>
</dbReference>
<organism evidence="1">
    <name type="scientific">freshwater metagenome</name>
    <dbReference type="NCBI Taxonomy" id="449393"/>
    <lineage>
        <taxon>unclassified sequences</taxon>
        <taxon>metagenomes</taxon>
        <taxon>ecological metagenomes</taxon>
    </lineage>
</organism>
<accession>A0A6J6V752</accession>
<dbReference type="Gene3D" id="2.70.98.10">
    <property type="match status" value="1"/>
</dbReference>
<dbReference type="InterPro" id="IPR008183">
    <property type="entry name" value="Aldose_1/G6P_1-epimerase"/>
</dbReference>
<dbReference type="AlphaFoldDB" id="A0A6J6V752"/>
<evidence type="ECO:0000313" key="1">
    <source>
        <dbReference type="EMBL" id="CAB4768042.1"/>
    </source>
</evidence>
<gene>
    <name evidence="1" type="ORF">UFOPK2872_00995</name>
</gene>
<dbReference type="InterPro" id="IPR011013">
    <property type="entry name" value="Gal_mutarotase_sf_dom"/>
</dbReference>
<dbReference type="SUPFAM" id="SSF74650">
    <property type="entry name" value="Galactose mutarotase-like"/>
    <property type="match status" value="1"/>
</dbReference>
<protein>
    <submittedName>
        <fullName evidence="1">Unannotated protein</fullName>
    </submittedName>
</protein>
<dbReference type="GO" id="GO:0016853">
    <property type="term" value="F:isomerase activity"/>
    <property type="evidence" value="ECO:0007669"/>
    <property type="project" value="InterPro"/>
</dbReference>
<dbReference type="GO" id="GO:0005975">
    <property type="term" value="P:carbohydrate metabolic process"/>
    <property type="evidence" value="ECO:0007669"/>
    <property type="project" value="InterPro"/>
</dbReference>
<proteinExistence type="predicted"/>
<dbReference type="Pfam" id="PF01263">
    <property type="entry name" value="Aldose_epim"/>
    <property type="match status" value="1"/>
</dbReference>
<reference evidence="1" key="1">
    <citation type="submission" date="2020-05" db="EMBL/GenBank/DDBJ databases">
        <authorList>
            <person name="Chiriac C."/>
            <person name="Salcher M."/>
            <person name="Ghai R."/>
            <person name="Kavagutti S V."/>
        </authorList>
    </citation>
    <scope>NUCLEOTIDE SEQUENCE</scope>
</reference>
<dbReference type="EMBL" id="CAEZZM010000132">
    <property type="protein sequence ID" value="CAB4768042.1"/>
    <property type="molecule type" value="Genomic_DNA"/>
</dbReference>
<name>A0A6J6V752_9ZZZZ</name>